<dbReference type="Gene3D" id="3.40.50.300">
    <property type="entry name" value="P-loop containing nucleotide triphosphate hydrolases"/>
    <property type="match status" value="1"/>
</dbReference>
<feature type="domain" description="G" evidence="1">
    <location>
        <begin position="33"/>
        <end position="140"/>
    </location>
</feature>
<accession>A0A8E2EB92</accession>
<dbReference type="GO" id="GO:0005525">
    <property type="term" value="F:GTP binding"/>
    <property type="evidence" value="ECO:0007669"/>
    <property type="project" value="InterPro"/>
</dbReference>
<evidence type="ECO:0000259" key="1">
    <source>
        <dbReference type="Pfam" id="PF01926"/>
    </source>
</evidence>
<keyword evidence="3" id="KW-1185">Reference proteome</keyword>
<organism evidence="2 3">
    <name type="scientific">Lepidopterella palustris CBS 459.81</name>
    <dbReference type="NCBI Taxonomy" id="1314670"/>
    <lineage>
        <taxon>Eukaryota</taxon>
        <taxon>Fungi</taxon>
        <taxon>Dikarya</taxon>
        <taxon>Ascomycota</taxon>
        <taxon>Pezizomycotina</taxon>
        <taxon>Dothideomycetes</taxon>
        <taxon>Pleosporomycetidae</taxon>
        <taxon>Mytilinidiales</taxon>
        <taxon>Argynnaceae</taxon>
        <taxon>Lepidopterella</taxon>
    </lineage>
</organism>
<dbReference type="InterPro" id="IPR006073">
    <property type="entry name" value="GTP-bd"/>
</dbReference>
<proteinExistence type="predicted"/>
<evidence type="ECO:0000313" key="2">
    <source>
        <dbReference type="EMBL" id="OCK80800.1"/>
    </source>
</evidence>
<dbReference type="EMBL" id="KV744945">
    <property type="protein sequence ID" value="OCK80800.1"/>
    <property type="molecule type" value="Genomic_DNA"/>
</dbReference>
<dbReference type="Proteomes" id="UP000250266">
    <property type="component" value="Unassembled WGS sequence"/>
</dbReference>
<dbReference type="InterPro" id="IPR027417">
    <property type="entry name" value="P-loop_NTPase"/>
</dbReference>
<evidence type="ECO:0000313" key="3">
    <source>
        <dbReference type="Proteomes" id="UP000250266"/>
    </source>
</evidence>
<dbReference type="AlphaFoldDB" id="A0A8E2EB92"/>
<protein>
    <recommendedName>
        <fullName evidence="1">G domain-containing protein</fullName>
    </recommendedName>
</protein>
<sequence>MATSSTHRQGSIDQRTQECLSLIKNGNNQANVIILLGRTGAGKSSLLEDITGADGHSMDAKGDDITTEEIQIEFTMDERQYFTMDTPGFDMGKEVDTFYKIIRGIQNIRDHIRTWGILYVTKIDSRIETIDEKLLEFIRCFSGKDFVPNITFVTTHWNWHHEKEKMAKNNWLEKRKELWRSYLDNGAQCTTMVGWAAMVLTPKISFAGTTIGTQSLNVPRA</sequence>
<dbReference type="SUPFAM" id="SSF52540">
    <property type="entry name" value="P-loop containing nucleoside triphosphate hydrolases"/>
    <property type="match status" value="1"/>
</dbReference>
<dbReference type="OrthoDB" id="3786820at2759"/>
<reference evidence="2 3" key="1">
    <citation type="journal article" date="2016" name="Nat. Commun.">
        <title>Ectomycorrhizal ecology is imprinted in the genome of the dominant symbiotic fungus Cenococcum geophilum.</title>
        <authorList>
            <consortium name="DOE Joint Genome Institute"/>
            <person name="Peter M."/>
            <person name="Kohler A."/>
            <person name="Ohm R.A."/>
            <person name="Kuo A."/>
            <person name="Krutzmann J."/>
            <person name="Morin E."/>
            <person name="Arend M."/>
            <person name="Barry K.W."/>
            <person name="Binder M."/>
            <person name="Choi C."/>
            <person name="Clum A."/>
            <person name="Copeland A."/>
            <person name="Grisel N."/>
            <person name="Haridas S."/>
            <person name="Kipfer T."/>
            <person name="LaButti K."/>
            <person name="Lindquist E."/>
            <person name="Lipzen A."/>
            <person name="Maire R."/>
            <person name="Meier B."/>
            <person name="Mihaltcheva S."/>
            <person name="Molinier V."/>
            <person name="Murat C."/>
            <person name="Poggeler S."/>
            <person name="Quandt C.A."/>
            <person name="Sperisen C."/>
            <person name="Tritt A."/>
            <person name="Tisserant E."/>
            <person name="Crous P.W."/>
            <person name="Henrissat B."/>
            <person name="Nehls U."/>
            <person name="Egli S."/>
            <person name="Spatafora J.W."/>
            <person name="Grigoriev I.V."/>
            <person name="Martin F.M."/>
        </authorList>
    </citation>
    <scope>NUCLEOTIDE SEQUENCE [LARGE SCALE GENOMIC DNA]</scope>
    <source>
        <strain evidence="2 3">CBS 459.81</strain>
    </source>
</reference>
<dbReference type="Pfam" id="PF01926">
    <property type="entry name" value="MMR_HSR1"/>
    <property type="match status" value="1"/>
</dbReference>
<gene>
    <name evidence="2" type="ORF">K432DRAFT_451917</name>
</gene>
<name>A0A8E2EB92_9PEZI</name>